<feature type="domain" description="VWFA" evidence="1">
    <location>
        <begin position="571"/>
        <end position="752"/>
    </location>
</feature>
<dbReference type="Gene3D" id="3.40.50.410">
    <property type="entry name" value="von Willebrand factor, type A domain"/>
    <property type="match status" value="1"/>
</dbReference>
<dbReference type="PANTHER" id="PTHR41248">
    <property type="entry name" value="NORD PROTEIN"/>
    <property type="match status" value="1"/>
</dbReference>
<dbReference type="SUPFAM" id="SSF53300">
    <property type="entry name" value="vWA-like"/>
    <property type="match status" value="1"/>
</dbReference>
<dbReference type="PROSITE" id="PS50234">
    <property type="entry name" value="VWFA"/>
    <property type="match status" value="1"/>
</dbReference>
<gene>
    <name evidence="2" type="ORF">K8I29_14465</name>
</gene>
<dbReference type="AlphaFoldDB" id="A0A953M2C7"/>
<dbReference type="InterPro" id="IPR036465">
    <property type="entry name" value="vWFA_dom_sf"/>
</dbReference>
<reference evidence="2" key="1">
    <citation type="journal article" date="2021" name="bioRxiv">
        <title>Unraveling nitrogen, sulfur and carbon metabolic pathways and microbial community transcriptional responses to substrate deprivation and toxicity stresses in a bioreactor mimicking anoxic brackish coastal sediment conditions.</title>
        <authorList>
            <person name="Martins P.D."/>
            <person name="Echeveste M.J."/>
            <person name="Arshad A."/>
            <person name="Kurth J."/>
            <person name="Ouboter H."/>
            <person name="Jetten M.S.M."/>
            <person name="Welte C.U."/>
        </authorList>
    </citation>
    <scope>NUCLEOTIDE SEQUENCE</scope>
    <source>
        <strain evidence="2">MAG_39</strain>
    </source>
</reference>
<protein>
    <recommendedName>
        <fullName evidence="1">VWFA domain-containing protein</fullName>
    </recommendedName>
</protein>
<organism evidence="2 3">
    <name type="scientific">Candidatus Nitrobium versatile</name>
    <dbReference type="NCBI Taxonomy" id="2884831"/>
    <lineage>
        <taxon>Bacteria</taxon>
        <taxon>Pseudomonadati</taxon>
        <taxon>Nitrospirota</taxon>
        <taxon>Nitrospiria</taxon>
        <taxon>Nitrospirales</taxon>
        <taxon>Nitrospiraceae</taxon>
        <taxon>Candidatus Nitrobium</taxon>
    </lineage>
</organism>
<dbReference type="SMART" id="SM00327">
    <property type="entry name" value="VWA"/>
    <property type="match status" value="1"/>
</dbReference>
<name>A0A953M2C7_9BACT</name>
<accession>A0A953M2C7</accession>
<evidence type="ECO:0000313" key="3">
    <source>
        <dbReference type="Proteomes" id="UP000705867"/>
    </source>
</evidence>
<sequence>MAESSPDRKHLRRDLKDALVRNLTLDFFNPEEVQAVLRDIDSFDPKLRQKILALCLSLSHASSSLVRNILGRIKEAEQHLSPGDTERWVTHAFDLLDAQGIDPVLRFVSLTDQESLRAFRSPEGLRLLEVAPLLETYLRGLSGREVKVAPAGESYTDTAVVYLPPFLSIFRERDRNFLLYKLLAAHRWAELVLNTLTPGRETLERLMKKPGVLVPDIGTFFSRFFPPDLAVDIYTLLEALRGEVFLRKELPGLMREADSLKAELLERREPRAALSEKSAFVEGLYRFYMTGGEEVTLPGPLRKISGRLTAVSRAEGPRESLETLLDLYATLRDLKGDYEPPGHSVFPGRIRPEAVSRRLRAERDARRKKLEGMVVKLLSMPEAEPRTHPPSETVTCERVPKPEGDYLVIKGKVIELDSELRELVEERGEIPGGVLVKGSDMGAARRCIVLKDDLLEGEGNGEERRGGLRYDEWDFRRGGYKKEWCSLYEYDIHPGHEPFVELTLRRYGGYVAVLRKKFELLKKEPKMLRRQRDGEDIDIDAVVEALSDMHAGLPPGEALFTRFSRQERNIAVLFLIDMSGSTKGWVNEAEKESLVLMCEALDSLGDRYAIYGFSGMTRTRCDYYRIKSFGEEYNETVRKRIAGILPKDYTRMGPPLRHSAKILERVEARTKLLITLSDGKPEDWDAYKGDYGIEDTRKALLEAKEKGIHSFCITIDKEAHSYLPHMYGESHYILIDEVRKLPGRITEIYRKLTT</sequence>
<evidence type="ECO:0000313" key="2">
    <source>
        <dbReference type="EMBL" id="MBZ0157398.1"/>
    </source>
</evidence>
<reference evidence="2" key="2">
    <citation type="submission" date="2021-08" db="EMBL/GenBank/DDBJ databases">
        <authorList>
            <person name="Dalcin Martins P."/>
        </authorList>
    </citation>
    <scope>NUCLEOTIDE SEQUENCE</scope>
    <source>
        <strain evidence="2">MAG_39</strain>
    </source>
</reference>
<evidence type="ECO:0000259" key="1">
    <source>
        <dbReference type="PROSITE" id="PS50234"/>
    </source>
</evidence>
<dbReference type="InterPro" id="IPR002035">
    <property type="entry name" value="VWF_A"/>
</dbReference>
<dbReference type="CDD" id="cd01454">
    <property type="entry name" value="vWA_norD_type"/>
    <property type="match status" value="1"/>
</dbReference>
<dbReference type="InterPro" id="IPR051928">
    <property type="entry name" value="NorD/CobT"/>
</dbReference>
<dbReference type="EMBL" id="JAIOIV010000114">
    <property type="protein sequence ID" value="MBZ0157398.1"/>
    <property type="molecule type" value="Genomic_DNA"/>
</dbReference>
<dbReference type="PANTHER" id="PTHR41248:SF1">
    <property type="entry name" value="NORD PROTEIN"/>
    <property type="match status" value="1"/>
</dbReference>
<dbReference type="Proteomes" id="UP000705867">
    <property type="component" value="Unassembled WGS sequence"/>
</dbReference>
<comment type="caution">
    <text evidence="2">The sequence shown here is derived from an EMBL/GenBank/DDBJ whole genome shotgun (WGS) entry which is preliminary data.</text>
</comment>
<proteinExistence type="predicted"/>